<dbReference type="OrthoDB" id="3197277at2"/>
<dbReference type="HAMAP" id="MF_00187">
    <property type="entry name" value="FdhD"/>
    <property type="match status" value="1"/>
</dbReference>
<dbReference type="SUPFAM" id="SSF53927">
    <property type="entry name" value="Cytidine deaminase-like"/>
    <property type="match status" value="1"/>
</dbReference>
<dbReference type="RefSeq" id="WP_048877411.1">
    <property type="nucleotide sequence ID" value="NZ_BANC01000011.1"/>
</dbReference>
<evidence type="ECO:0000313" key="5">
    <source>
        <dbReference type="Proteomes" id="UP000032668"/>
    </source>
</evidence>
<name>A0A0D6PDH6_9PROT</name>
<evidence type="ECO:0000256" key="2">
    <source>
        <dbReference type="ARBA" id="ARBA00023150"/>
    </source>
</evidence>
<dbReference type="Proteomes" id="UP000032668">
    <property type="component" value="Unassembled WGS sequence"/>
</dbReference>
<proteinExistence type="inferred from homology"/>
<keyword evidence="2 3" id="KW-0501">Molybdenum cofactor biosynthesis</keyword>
<accession>A0A0D6PDH6</accession>
<dbReference type="PIRSF" id="PIRSF015626">
    <property type="entry name" value="FdhD"/>
    <property type="match status" value="1"/>
</dbReference>
<comment type="function">
    <text evidence="3">Required for formate dehydrogenase (FDH) activity. Acts as a sulfur carrier protein that transfers sulfur from IscS to the molybdenum cofactor prior to its insertion into FDH.</text>
</comment>
<reference evidence="4 5" key="1">
    <citation type="submission" date="2012-11" db="EMBL/GenBank/DDBJ databases">
        <title>Whole genome sequence of Acidocella aminolytica 101 = DSM 11237.</title>
        <authorList>
            <person name="Azuma Y."/>
            <person name="Higashiura N."/>
            <person name="Hirakawa H."/>
            <person name="Matsushita K."/>
        </authorList>
    </citation>
    <scope>NUCLEOTIDE SEQUENCE [LARGE SCALE GENOMIC DNA]</scope>
    <source>
        <strain evidence="5">101 / DSM 11237</strain>
    </source>
</reference>
<dbReference type="NCBIfam" id="TIGR00129">
    <property type="entry name" value="fdhD_narQ"/>
    <property type="match status" value="1"/>
</dbReference>
<comment type="caution">
    <text evidence="4">The sequence shown here is derived from an EMBL/GenBank/DDBJ whole genome shotgun (WGS) entry which is preliminary data.</text>
</comment>
<evidence type="ECO:0000256" key="1">
    <source>
        <dbReference type="ARBA" id="ARBA00022490"/>
    </source>
</evidence>
<dbReference type="InterPro" id="IPR016193">
    <property type="entry name" value="Cytidine_deaminase-like"/>
</dbReference>
<dbReference type="Gene3D" id="3.10.20.10">
    <property type="match status" value="1"/>
</dbReference>
<dbReference type="GO" id="GO:0005737">
    <property type="term" value="C:cytoplasm"/>
    <property type="evidence" value="ECO:0007669"/>
    <property type="project" value="UniProtKB-SubCell"/>
</dbReference>
<dbReference type="Gene3D" id="3.40.140.10">
    <property type="entry name" value="Cytidine Deaminase, domain 2"/>
    <property type="match status" value="1"/>
</dbReference>
<keyword evidence="1 3" id="KW-0963">Cytoplasm</keyword>
<feature type="active site" description="Cysteine persulfide intermediate" evidence="3">
    <location>
        <position position="112"/>
    </location>
</feature>
<dbReference type="GO" id="GO:0097163">
    <property type="term" value="F:sulfur carrier activity"/>
    <property type="evidence" value="ECO:0007669"/>
    <property type="project" value="UniProtKB-UniRule"/>
</dbReference>
<evidence type="ECO:0000313" key="4">
    <source>
        <dbReference type="EMBL" id="GAN78924.1"/>
    </source>
</evidence>
<dbReference type="PANTHER" id="PTHR30592:SF1">
    <property type="entry name" value="SULFUR CARRIER PROTEIN FDHD"/>
    <property type="match status" value="1"/>
</dbReference>
<comment type="caution">
    <text evidence="3">Lacks conserved residue(s) required for the propagation of feature annotation.</text>
</comment>
<comment type="subcellular location">
    <subcellularLocation>
        <location evidence="3">Cytoplasm</location>
    </subcellularLocation>
</comment>
<comment type="similarity">
    <text evidence="3">Belongs to the FdhD family.</text>
</comment>
<dbReference type="EMBL" id="BANC01000011">
    <property type="protein sequence ID" value="GAN78924.1"/>
    <property type="molecule type" value="Genomic_DNA"/>
</dbReference>
<gene>
    <name evidence="3" type="primary">fdhD</name>
    <name evidence="4" type="ORF">Aam_011_045</name>
</gene>
<organism evidence="4 5">
    <name type="scientific">Acidocella aminolytica 101 = DSM 11237</name>
    <dbReference type="NCBI Taxonomy" id="1120923"/>
    <lineage>
        <taxon>Bacteria</taxon>
        <taxon>Pseudomonadati</taxon>
        <taxon>Pseudomonadota</taxon>
        <taxon>Alphaproteobacteria</taxon>
        <taxon>Acetobacterales</taxon>
        <taxon>Acidocellaceae</taxon>
        <taxon>Acidocella</taxon>
    </lineage>
</organism>
<dbReference type="AlphaFoldDB" id="A0A0D6PDH6"/>
<evidence type="ECO:0000256" key="3">
    <source>
        <dbReference type="HAMAP-Rule" id="MF_00187"/>
    </source>
</evidence>
<protein>
    <recommendedName>
        <fullName evidence="3">Sulfur carrier protein FdhD</fullName>
    </recommendedName>
</protein>
<dbReference type="Pfam" id="PF02634">
    <property type="entry name" value="FdhD-NarQ"/>
    <property type="match status" value="1"/>
</dbReference>
<dbReference type="GO" id="GO:0016783">
    <property type="term" value="F:sulfurtransferase activity"/>
    <property type="evidence" value="ECO:0007669"/>
    <property type="project" value="InterPro"/>
</dbReference>
<dbReference type="STRING" id="1120923.SAMN02746095_01791"/>
<dbReference type="InterPro" id="IPR003786">
    <property type="entry name" value="FdhD"/>
</dbReference>
<dbReference type="PANTHER" id="PTHR30592">
    <property type="entry name" value="FORMATE DEHYDROGENASE"/>
    <property type="match status" value="1"/>
</dbReference>
<sequence>MPDVPLINWPATRLGETAQPESRTLALAEETPVNLRYNTMQYAVMIATARDIEDFCVGFSITEGIVAHADEIKSITLEDGDGFITADLRIPAEPFHRLMQASRRMVVGRTGCGVCGTEEAGQVLRPLPALPPGPPTSLAAIRRGLADLSDHQTLNKQARMLHGAAWCGLEGEIRLVREDVGRHNALDKLIGAGLRAGQNLSEGFCLLTSRCSYEMVQKSIIAGFRTIVAISAPTGLALRVAQQAGLTVVAIARSDSQMLFTGKLSD</sequence>
<keyword evidence="5" id="KW-1185">Reference proteome</keyword>
<dbReference type="GO" id="GO:0006777">
    <property type="term" value="P:Mo-molybdopterin cofactor biosynthetic process"/>
    <property type="evidence" value="ECO:0007669"/>
    <property type="project" value="UniProtKB-UniRule"/>
</dbReference>